<sequence>MVLKGKFTTYNEFFDLIKLITQMRMTVSILLLNGKAGKELFIAFEDGKLVDIYSNSEDTVLLDFNFSNGKVGQMNYIKGILFSFLIDFENVNFETVVRKKRRKLNIGGFEALFLDVVREFDEIGRFPENRKVTVESKKLTSPEKEEIILAGYLLEGYTLYQSLFSSGNVKDFFKAFNNLTEKGVLK</sequence>
<dbReference type="OrthoDB" id="14034at2"/>
<dbReference type="Proteomes" id="UP000198405">
    <property type="component" value="Unassembled WGS sequence"/>
</dbReference>
<evidence type="ECO:0000313" key="1">
    <source>
        <dbReference type="EMBL" id="SNR87018.1"/>
    </source>
</evidence>
<proteinExistence type="predicted"/>
<reference evidence="2" key="1">
    <citation type="submission" date="2017-06" db="EMBL/GenBank/DDBJ databases">
        <authorList>
            <person name="Varghese N."/>
            <person name="Submissions S."/>
        </authorList>
    </citation>
    <scope>NUCLEOTIDE SEQUENCE [LARGE SCALE GENOMIC DNA]</scope>
    <source>
        <strain evidence="2">DSM 15668</strain>
    </source>
</reference>
<accession>A0A238ZVU5</accession>
<name>A0A238ZVU5_9BACT</name>
<keyword evidence="2" id="KW-1185">Reference proteome</keyword>
<protein>
    <submittedName>
        <fullName evidence="1">Uncharacterized protein</fullName>
    </submittedName>
</protein>
<dbReference type="RefSeq" id="WP_089323506.1">
    <property type="nucleotide sequence ID" value="NZ_FZOB01000012.1"/>
</dbReference>
<gene>
    <name evidence="1" type="ORF">SAMN06265340_11227</name>
</gene>
<organism evidence="1 2">
    <name type="scientific">Desulfurobacterium atlanticum</name>
    <dbReference type="NCBI Taxonomy" id="240169"/>
    <lineage>
        <taxon>Bacteria</taxon>
        <taxon>Pseudomonadati</taxon>
        <taxon>Aquificota</taxon>
        <taxon>Aquificia</taxon>
        <taxon>Desulfurobacteriales</taxon>
        <taxon>Desulfurobacteriaceae</taxon>
        <taxon>Desulfurobacterium</taxon>
    </lineage>
</organism>
<dbReference type="EMBL" id="FZOB01000012">
    <property type="protein sequence ID" value="SNR87018.1"/>
    <property type="molecule type" value="Genomic_DNA"/>
</dbReference>
<dbReference type="AlphaFoldDB" id="A0A238ZVU5"/>
<evidence type="ECO:0000313" key="2">
    <source>
        <dbReference type="Proteomes" id="UP000198405"/>
    </source>
</evidence>